<gene>
    <name evidence="2" type="ORF">SAMN05216551_107163</name>
</gene>
<evidence type="ECO:0000313" key="3">
    <source>
        <dbReference type="Proteomes" id="UP000243719"/>
    </source>
</evidence>
<evidence type="ECO:0000313" key="2">
    <source>
        <dbReference type="EMBL" id="SDV49222.1"/>
    </source>
</evidence>
<dbReference type="InterPro" id="IPR010781">
    <property type="entry name" value="DUF1376"/>
</dbReference>
<dbReference type="EMBL" id="FNLO01000007">
    <property type="protein sequence ID" value="SDV49222.1"/>
    <property type="molecule type" value="Genomic_DNA"/>
</dbReference>
<dbReference type="OrthoDB" id="5526813at2"/>
<dbReference type="STRING" id="1770053.SAMN05216551_107163"/>
<dbReference type="RefSeq" id="WP_091908993.1">
    <property type="nucleotide sequence ID" value="NZ_FNLO01000007.1"/>
</dbReference>
<name>A0A1H2PRU8_9BURK</name>
<organism evidence="2 3">
    <name type="scientific">Chitinasiproducens palmae</name>
    <dbReference type="NCBI Taxonomy" id="1770053"/>
    <lineage>
        <taxon>Bacteria</taxon>
        <taxon>Pseudomonadati</taxon>
        <taxon>Pseudomonadota</taxon>
        <taxon>Betaproteobacteria</taxon>
        <taxon>Burkholderiales</taxon>
        <taxon>Burkholderiaceae</taxon>
        <taxon>Chitinasiproducens</taxon>
    </lineage>
</organism>
<dbReference type="AlphaFoldDB" id="A0A1H2PRU8"/>
<dbReference type="Pfam" id="PF07120">
    <property type="entry name" value="DUF1376"/>
    <property type="match status" value="1"/>
</dbReference>
<sequence length="339" mass="37934">MNTAPLTPPDCDLRDFAFMPLDVVRLRDSDLSIHANGEEFRAAVLLWCASWHQMPAASLPDDDATLSSLAGYGRVQKEWKKVRAGALRGWVKCSDGRLYHPVVAEKARDAWTAKLRQRFKTECARIKKHCQRHRIEYAEPDFDQWVSDGCPVGSPLPVPKTNEECPRDTFEMSQGHIPPVPREIHSKGQGEGEGQGEFKTISKPSSSSVHPARGSDDWTPDTPADWCRHFAERHGVEINPSSVHDRKKAWPIFTAWCAAKLSARFVDAAVAAAQRDATEPIAFLPGYVDRVLASQRVDRPQRRTVHDQRAENIAGMSGRLSTADADDPFTIEAEVRHVR</sequence>
<reference evidence="3" key="1">
    <citation type="submission" date="2016-09" db="EMBL/GenBank/DDBJ databases">
        <authorList>
            <person name="Varghese N."/>
            <person name="Submissions S."/>
        </authorList>
    </citation>
    <scope>NUCLEOTIDE SEQUENCE [LARGE SCALE GENOMIC DNA]</scope>
    <source>
        <strain evidence="3">JS23</strain>
    </source>
</reference>
<dbReference type="Proteomes" id="UP000243719">
    <property type="component" value="Unassembled WGS sequence"/>
</dbReference>
<keyword evidence="3" id="KW-1185">Reference proteome</keyword>
<feature type="region of interest" description="Disordered" evidence="1">
    <location>
        <begin position="171"/>
        <end position="219"/>
    </location>
</feature>
<evidence type="ECO:0000256" key="1">
    <source>
        <dbReference type="SAM" id="MobiDB-lite"/>
    </source>
</evidence>
<evidence type="ECO:0008006" key="4">
    <source>
        <dbReference type="Google" id="ProtNLM"/>
    </source>
</evidence>
<protein>
    <recommendedName>
        <fullName evidence="4">DUF1376 domain-containing protein</fullName>
    </recommendedName>
</protein>
<proteinExistence type="predicted"/>
<accession>A0A1H2PRU8</accession>